<dbReference type="Proteomes" id="UP000800200">
    <property type="component" value="Unassembled WGS sequence"/>
</dbReference>
<dbReference type="Gene3D" id="3.30.360.10">
    <property type="entry name" value="Dihydrodipicolinate Reductase, domain 2"/>
    <property type="match status" value="1"/>
</dbReference>
<dbReference type="GO" id="GO:0016491">
    <property type="term" value="F:oxidoreductase activity"/>
    <property type="evidence" value="ECO:0007669"/>
    <property type="project" value="TreeGrafter"/>
</dbReference>
<dbReference type="InterPro" id="IPR000683">
    <property type="entry name" value="Gfo/Idh/MocA-like_OxRdtase_N"/>
</dbReference>
<name>A0A6A6EAT6_9PEZI</name>
<dbReference type="EMBL" id="ML994625">
    <property type="protein sequence ID" value="KAF2187912.1"/>
    <property type="molecule type" value="Genomic_DNA"/>
</dbReference>
<dbReference type="Pfam" id="PF01408">
    <property type="entry name" value="GFO_IDH_MocA"/>
    <property type="match status" value="1"/>
</dbReference>
<feature type="domain" description="Gfo/Idh/MocA-like oxidoreductase N-terminal" evidence="1">
    <location>
        <begin position="7"/>
        <end position="129"/>
    </location>
</feature>
<dbReference type="InterPro" id="IPR036291">
    <property type="entry name" value="NAD(P)-bd_dom_sf"/>
</dbReference>
<evidence type="ECO:0000313" key="3">
    <source>
        <dbReference type="Proteomes" id="UP000800200"/>
    </source>
</evidence>
<accession>A0A6A6EAT6</accession>
<dbReference type="OrthoDB" id="64915at2759"/>
<dbReference type="SUPFAM" id="SSF51735">
    <property type="entry name" value="NAD(P)-binding Rossmann-fold domains"/>
    <property type="match status" value="1"/>
</dbReference>
<dbReference type="GO" id="GO:0000166">
    <property type="term" value="F:nucleotide binding"/>
    <property type="evidence" value="ECO:0007669"/>
    <property type="project" value="InterPro"/>
</dbReference>
<organism evidence="2 3">
    <name type="scientific">Zopfia rhizophila CBS 207.26</name>
    <dbReference type="NCBI Taxonomy" id="1314779"/>
    <lineage>
        <taxon>Eukaryota</taxon>
        <taxon>Fungi</taxon>
        <taxon>Dikarya</taxon>
        <taxon>Ascomycota</taxon>
        <taxon>Pezizomycotina</taxon>
        <taxon>Dothideomycetes</taxon>
        <taxon>Dothideomycetes incertae sedis</taxon>
        <taxon>Zopfiaceae</taxon>
        <taxon>Zopfia</taxon>
    </lineage>
</organism>
<dbReference type="PANTHER" id="PTHR42840:SF7">
    <property type="entry name" value="BINDING ROSSMANN FOLD OXIDOREDUCTASE, PUTATIVE (AFU_ORTHOLOGUE AFUA_4G10190)-RELATED"/>
    <property type="match status" value="1"/>
</dbReference>
<protein>
    <submittedName>
        <fullName evidence="2">NAD(P)-binding protein</fullName>
    </submittedName>
</protein>
<reference evidence="2" key="1">
    <citation type="journal article" date="2020" name="Stud. Mycol.">
        <title>101 Dothideomycetes genomes: a test case for predicting lifestyles and emergence of pathogens.</title>
        <authorList>
            <person name="Haridas S."/>
            <person name="Albert R."/>
            <person name="Binder M."/>
            <person name="Bloem J."/>
            <person name="Labutti K."/>
            <person name="Salamov A."/>
            <person name="Andreopoulos B."/>
            <person name="Baker S."/>
            <person name="Barry K."/>
            <person name="Bills G."/>
            <person name="Bluhm B."/>
            <person name="Cannon C."/>
            <person name="Castanera R."/>
            <person name="Culley D."/>
            <person name="Daum C."/>
            <person name="Ezra D."/>
            <person name="Gonzalez J."/>
            <person name="Henrissat B."/>
            <person name="Kuo A."/>
            <person name="Liang C."/>
            <person name="Lipzen A."/>
            <person name="Lutzoni F."/>
            <person name="Magnuson J."/>
            <person name="Mondo S."/>
            <person name="Nolan M."/>
            <person name="Ohm R."/>
            <person name="Pangilinan J."/>
            <person name="Park H.-J."/>
            <person name="Ramirez L."/>
            <person name="Alfaro M."/>
            <person name="Sun H."/>
            <person name="Tritt A."/>
            <person name="Yoshinaga Y."/>
            <person name="Zwiers L.-H."/>
            <person name="Turgeon B."/>
            <person name="Goodwin S."/>
            <person name="Spatafora J."/>
            <person name="Crous P."/>
            <person name="Grigoriev I."/>
        </authorList>
    </citation>
    <scope>NUCLEOTIDE SEQUENCE</scope>
    <source>
        <strain evidence="2">CBS 207.26</strain>
    </source>
</reference>
<evidence type="ECO:0000313" key="2">
    <source>
        <dbReference type="EMBL" id="KAF2187912.1"/>
    </source>
</evidence>
<sequence length="378" mass="42366">MSSGRRLRVGIIGCGEIAQVAHIPIYNFLNSKFRTTYLCDASKEALAHCAKMVQGGTPATTTNPEELCSSPDVDVVLICNGDEAHVIYGVLALKYDKWCLIEKPLALCYRDIRALIDAEKKSKGKVFVGTMRRYAPAFLEACEEVKNMGPILYARVRAIIGPNSNFVKQSTTYPRQFSDFTEKDVLERARREKDIVETALRDEFGVAVTDDSIKMLRMLASLNTHDLSAMREIIGMPKSVPGACLGLPGIYSALFQYDGFAVTFESGINSVPTFDAHIEVYGQDKIVRVDYDTPYVKGLPVTMTIREKIPSRPGQESFGYSERVVRRTYEDPYTLEMLEFYECVVNGKPIKTSAEDSIKELDLWKMILKAGVHNYKSK</sequence>
<dbReference type="PANTHER" id="PTHR42840">
    <property type="entry name" value="NAD(P)-BINDING ROSSMANN-FOLD SUPERFAMILY PROTEIN-RELATED"/>
    <property type="match status" value="1"/>
</dbReference>
<keyword evidence="3" id="KW-1185">Reference proteome</keyword>
<proteinExistence type="predicted"/>
<evidence type="ECO:0000259" key="1">
    <source>
        <dbReference type="Pfam" id="PF01408"/>
    </source>
</evidence>
<gene>
    <name evidence="2" type="ORF">K469DRAFT_661307</name>
</gene>
<dbReference type="Gene3D" id="3.40.50.720">
    <property type="entry name" value="NAD(P)-binding Rossmann-like Domain"/>
    <property type="match status" value="1"/>
</dbReference>
<dbReference type="AlphaFoldDB" id="A0A6A6EAT6"/>
<dbReference type="GO" id="GO:0006740">
    <property type="term" value="P:NADPH regeneration"/>
    <property type="evidence" value="ECO:0007669"/>
    <property type="project" value="TreeGrafter"/>
</dbReference>
<dbReference type="GO" id="GO:0005737">
    <property type="term" value="C:cytoplasm"/>
    <property type="evidence" value="ECO:0007669"/>
    <property type="project" value="TreeGrafter"/>
</dbReference>